<name>A0A6G1G765_9PEZI</name>
<dbReference type="Proteomes" id="UP000504638">
    <property type="component" value="Unplaced"/>
</dbReference>
<reference evidence="3" key="3">
    <citation type="submission" date="2025-04" db="UniProtKB">
        <authorList>
            <consortium name="RefSeq"/>
        </authorList>
    </citation>
    <scope>IDENTIFICATION</scope>
    <source>
        <strain evidence="3">CBS 781.70</strain>
    </source>
</reference>
<reference evidence="1 3" key="1">
    <citation type="submission" date="2020-01" db="EMBL/GenBank/DDBJ databases">
        <authorList>
            <consortium name="DOE Joint Genome Institute"/>
            <person name="Haridas S."/>
            <person name="Albert R."/>
            <person name="Binder M."/>
            <person name="Bloem J."/>
            <person name="Labutti K."/>
            <person name="Salamov A."/>
            <person name="Andreopoulos B."/>
            <person name="Baker S.E."/>
            <person name="Barry K."/>
            <person name="Bills G."/>
            <person name="Bluhm B.H."/>
            <person name="Cannon C."/>
            <person name="Castanera R."/>
            <person name="Culley D.E."/>
            <person name="Daum C."/>
            <person name="Ezra D."/>
            <person name="Gonzalez J.B."/>
            <person name="Henrissat B."/>
            <person name="Kuo A."/>
            <person name="Liang C."/>
            <person name="Lipzen A."/>
            <person name="Lutzoni F."/>
            <person name="Magnuson J."/>
            <person name="Mondo S."/>
            <person name="Nolan M."/>
            <person name="Ohm R."/>
            <person name="Pangilinan J."/>
            <person name="Park H.-J."/>
            <person name="Ramirez L."/>
            <person name="Alfaro M."/>
            <person name="Sun H."/>
            <person name="Tritt A."/>
            <person name="Yoshinaga Y."/>
            <person name="Zwiers L.-H."/>
            <person name="Turgeon B.G."/>
            <person name="Goodwin S.B."/>
            <person name="Spatafora J.W."/>
            <person name="Crous P.W."/>
            <person name="Grigoriev I.V."/>
        </authorList>
    </citation>
    <scope>NUCLEOTIDE SEQUENCE</scope>
    <source>
        <strain evidence="1 3">CBS 781.70</strain>
    </source>
</reference>
<organism evidence="1">
    <name type="scientific">Eremomyces bilateralis CBS 781.70</name>
    <dbReference type="NCBI Taxonomy" id="1392243"/>
    <lineage>
        <taxon>Eukaryota</taxon>
        <taxon>Fungi</taxon>
        <taxon>Dikarya</taxon>
        <taxon>Ascomycota</taxon>
        <taxon>Pezizomycotina</taxon>
        <taxon>Dothideomycetes</taxon>
        <taxon>Dothideomycetes incertae sedis</taxon>
        <taxon>Eremomycetales</taxon>
        <taxon>Eremomycetaceae</taxon>
        <taxon>Eremomyces</taxon>
    </lineage>
</organism>
<dbReference type="RefSeq" id="XP_033535371.1">
    <property type="nucleotide sequence ID" value="XM_033675009.1"/>
</dbReference>
<evidence type="ECO:0000313" key="3">
    <source>
        <dbReference type="RefSeq" id="XP_033535371.1"/>
    </source>
</evidence>
<protein>
    <submittedName>
        <fullName evidence="1 3">Uncharacterized protein</fullName>
    </submittedName>
</protein>
<dbReference type="GeneID" id="54415579"/>
<reference evidence="3" key="2">
    <citation type="submission" date="2020-04" db="EMBL/GenBank/DDBJ databases">
        <authorList>
            <consortium name="NCBI Genome Project"/>
        </authorList>
    </citation>
    <scope>NUCLEOTIDE SEQUENCE</scope>
    <source>
        <strain evidence="3">CBS 781.70</strain>
    </source>
</reference>
<evidence type="ECO:0000313" key="1">
    <source>
        <dbReference type="EMBL" id="KAF1813740.1"/>
    </source>
</evidence>
<gene>
    <name evidence="1 3" type="ORF">P152DRAFT_290089</name>
</gene>
<sequence length="190" mass="20574">MRKLLAPNLQIVPILRLDRILNRAGHGVIRTQHRPLHQLDLPRRVPLQPSGRFRRLLPLPKRLHACGLVAVVRVSRIRWDRGSAWAADAILLVERNGRGGGVGVGAVGVSLGEGVSGGRALGGGGGLQAVGGILRRDVVGTHAGGIAVEERLLVFALGGVVAIMRRRVLLWEGHQRTWSERRAFLRIDGV</sequence>
<dbReference type="AlphaFoldDB" id="A0A6G1G765"/>
<dbReference type="EMBL" id="ML975154">
    <property type="protein sequence ID" value="KAF1813740.1"/>
    <property type="molecule type" value="Genomic_DNA"/>
</dbReference>
<keyword evidence="2" id="KW-1185">Reference proteome</keyword>
<accession>A0A6G1G765</accession>
<evidence type="ECO:0000313" key="2">
    <source>
        <dbReference type="Proteomes" id="UP000504638"/>
    </source>
</evidence>
<proteinExistence type="predicted"/>